<keyword evidence="2" id="KW-1185">Reference proteome</keyword>
<dbReference type="AntiFam" id="ANF00029">
    <property type="entry name" value="Antisense to 16S rRNA"/>
</dbReference>
<organism evidence="1 2">
    <name type="scientific">Lactuca virosa</name>
    <dbReference type="NCBI Taxonomy" id="75947"/>
    <lineage>
        <taxon>Eukaryota</taxon>
        <taxon>Viridiplantae</taxon>
        <taxon>Streptophyta</taxon>
        <taxon>Embryophyta</taxon>
        <taxon>Tracheophyta</taxon>
        <taxon>Spermatophyta</taxon>
        <taxon>Magnoliopsida</taxon>
        <taxon>eudicotyledons</taxon>
        <taxon>Gunneridae</taxon>
        <taxon>Pentapetalae</taxon>
        <taxon>asterids</taxon>
        <taxon>campanulids</taxon>
        <taxon>Asterales</taxon>
        <taxon>Asteraceae</taxon>
        <taxon>Cichorioideae</taxon>
        <taxon>Cichorieae</taxon>
        <taxon>Lactucinae</taxon>
        <taxon>Lactuca</taxon>
    </lineage>
</organism>
<reference evidence="1 2" key="1">
    <citation type="submission" date="2022-01" db="EMBL/GenBank/DDBJ databases">
        <authorList>
            <person name="Xiong W."/>
            <person name="Schranz E."/>
        </authorList>
    </citation>
    <scope>NUCLEOTIDE SEQUENCE [LARGE SCALE GENOMIC DNA]</scope>
</reference>
<evidence type="ECO:0000313" key="2">
    <source>
        <dbReference type="Proteomes" id="UP001157418"/>
    </source>
</evidence>
<evidence type="ECO:0000313" key="1">
    <source>
        <dbReference type="EMBL" id="CAH1441173.1"/>
    </source>
</evidence>
<comment type="caution">
    <text evidence="1">The sequence shown here is derived from an EMBL/GenBank/DDBJ whole genome shotgun (WGS) entry which is preliminary data.</text>
</comment>
<accession>A0AAU9NTE3</accession>
<sequence length="270" mass="29801">MSKLLGGYANHEHRQVLTSKTCSFGFSVSKFRTFLHISNFRFFSSSNLTGPPRFMVIEELCLKIVDFGANLCGSQVARVEEAVVAYVLSEVDVRPASNLLKPPAVWIACSIICKRLRCFMYKDQDSLFSYIKLLLGRLLALERVTIKASGACDADQRIEIAKGGDIVRTGLPKSRTGLRGSHNVRRSTYKEAPVEASTLKGISIAKDSIQVSLRLPCYDFTLVEDPTVVCANKTTKSLCGTSGTQKSWVISGLLFHQSSERELLRGGDTH</sequence>
<name>A0AAU9NTE3_9ASTR</name>
<dbReference type="Proteomes" id="UP001157418">
    <property type="component" value="Unassembled WGS sequence"/>
</dbReference>
<protein>
    <submittedName>
        <fullName evidence="1">Uncharacterized protein</fullName>
    </submittedName>
</protein>
<dbReference type="AlphaFoldDB" id="A0AAU9NTE3"/>
<dbReference type="EMBL" id="CAKMRJ010005412">
    <property type="protein sequence ID" value="CAH1441173.1"/>
    <property type="molecule type" value="Genomic_DNA"/>
</dbReference>
<gene>
    <name evidence="1" type="ORF">LVIROSA_LOCUS27256</name>
</gene>
<proteinExistence type="predicted"/>